<accession>A0A317CLY2</accession>
<protein>
    <recommendedName>
        <fullName evidence="4">DUF2306 domain-containing protein</fullName>
    </recommendedName>
</protein>
<keyword evidence="1" id="KW-1133">Transmembrane helix</keyword>
<keyword evidence="1" id="KW-0472">Membrane</keyword>
<comment type="caution">
    <text evidence="2">The sequence shown here is derived from an EMBL/GenBank/DDBJ whole genome shotgun (WGS) entry which is preliminary data.</text>
</comment>
<gene>
    <name evidence="2" type="ORF">DKT75_00295</name>
</gene>
<keyword evidence="3" id="KW-1185">Reference proteome</keyword>
<feature type="transmembrane region" description="Helical" evidence="1">
    <location>
        <begin position="12"/>
        <end position="32"/>
    </location>
</feature>
<organism evidence="2 3">
    <name type="scientific">Leucothrix arctica</name>
    <dbReference type="NCBI Taxonomy" id="1481894"/>
    <lineage>
        <taxon>Bacteria</taxon>
        <taxon>Pseudomonadati</taxon>
        <taxon>Pseudomonadota</taxon>
        <taxon>Gammaproteobacteria</taxon>
        <taxon>Thiotrichales</taxon>
        <taxon>Thiotrichaceae</taxon>
        <taxon>Leucothrix</taxon>
    </lineage>
</organism>
<evidence type="ECO:0000313" key="2">
    <source>
        <dbReference type="EMBL" id="PWQ99544.1"/>
    </source>
</evidence>
<feature type="transmembrane region" description="Helical" evidence="1">
    <location>
        <begin position="67"/>
        <end position="85"/>
    </location>
</feature>
<evidence type="ECO:0008006" key="4">
    <source>
        <dbReference type="Google" id="ProtNLM"/>
    </source>
</evidence>
<sequence length="173" mass="19184">MNFDALFSSPLAIQMHVFAAVSAAIIGLVVLWRRKGTATHKRWGKVWVVLMLVTSLTSFFIHEIKLVGIFSPIHIISVLVLITLYRGVGQARVGQINDHKRSMKSTYIGGIGVAGTLSFFPGRLMHRVTIEPTYERIFGEMDKIDLLASPWLSPAVLAIVLIAGFVIQRLLSK</sequence>
<reference evidence="2 3" key="1">
    <citation type="submission" date="2018-05" db="EMBL/GenBank/DDBJ databases">
        <title>Leucothrix arctica sp. nov., isolated from Arctic seawater.</title>
        <authorList>
            <person name="Choi A."/>
            <person name="Baek K."/>
        </authorList>
    </citation>
    <scope>NUCLEOTIDE SEQUENCE [LARGE SCALE GENOMIC DNA]</scope>
    <source>
        <strain evidence="2 3">IMCC9719</strain>
    </source>
</reference>
<dbReference type="EMBL" id="QGKL01000004">
    <property type="protein sequence ID" value="PWQ99544.1"/>
    <property type="molecule type" value="Genomic_DNA"/>
</dbReference>
<dbReference type="InterPro" id="IPR018750">
    <property type="entry name" value="DUF2306_membrane"/>
</dbReference>
<dbReference type="RefSeq" id="WP_109821439.1">
    <property type="nucleotide sequence ID" value="NZ_QGKL01000004.1"/>
</dbReference>
<feature type="transmembrane region" description="Helical" evidence="1">
    <location>
        <begin position="44"/>
        <end position="61"/>
    </location>
</feature>
<dbReference type="Pfam" id="PF10067">
    <property type="entry name" value="DUF2306"/>
    <property type="match status" value="1"/>
</dbReference>
<feature type="transmembrane region" description="Helical" evidence="1">
    <location>
        <begin position="106"/>
        <end position="126"/>
    </location>
</feature>
<feature type="transmembrane region" description="Helical" evidence="1">
    <location>
        <begin position="146"/>
        <end position="167"/>
    </location>
</feature>
<proteinExistence type="predicted"/>
<dbReference type="OrthoDB" id="9815686at2"/>
<keyword evidence="1" id="KW-0812">Transmembrane</keyword>
<dbReference type="AlphaFoldDB" id="A0A317CLY2"/>
<name>A0A317CLY2_9GAMM</name>
<evidence type="ECO:0000313" key="3">
    <source>
        <dbReference type="Proteomes" id="UP000245506"/>
    </source>
</evidence>
<evidence type="ECO:0000256" key="1">
    <source>
        <dbReference type="SAM" id="Phobius"/>
    </source>
</evidence>
<dbReference type="Proteomes" id="UP000245506">
    <property type="component" value="Unassembled WGS sequence"/>
</dbReference>